<dbReference type="SUPFAM" id="SSF54637">
    <property type="entry name" value="Thioesterase/thiol ester dehydrase-isomerase"/>
    <property type="match status" value="2"/>
</dbReference>
<evidence type="ECO:0000313" key="2">
    <source>
        <dbReference type="Proteomes" id="UP001589647"/>
    </source>
</evidence>
<dbReference type="EMBL" id="JBHMEI010000112">
    <property type="protein sequence ID" value="MFB9210148.1"/>
    <property type="molecule type" value="Genomic_DNA"/>
</dbReference>
<keyword evidence="2" id="KW-1185">Reference proteome</keyword>
<organism evidence="1 2">
    <name type="scientific">Nonomuraea spiralis</name>
    <dbReference type="NCBI Taxonomy" id="46182"/>
    <lineage>
        <taxon>Bacteria</taxon>
        <taxon>Bacillati</taxon>
        <taxon>Actinomycetota</taxon>
        <taxon>Actinomycetes</taxon>
        <taxon>Streptosporangiales</taxon>
        <taxon>Streptosporangiaceae</taxon>
        <taxon>Nonomuraea</taxon>
    </lineage>
</organism>
<dbReference type="CDD" id="cd03451">
    <property type="entry name" value="FkbR2"/>
    <property type="match status" value="1"/>
</dbReference>
<reference evidence="1 2" key="1">
    <citation type="submission" date="2024-09" db="EMBL/GenBank/DDBJ databases">
        <authorList>
            <person name="Sun Q."/>
            <person name="Mori K."/>
        </authorList>
    </citation>
    <scope>NUCLEOTIDE SEQUENCE [LARGE SCALE GENOMIC DNA]</scope>
    <source>
        <strain evidence="1 2">CCM 3426</strain>
    </source>
</reference>
<evidence type="ECO:0000313" key="1">
    <source>
        <dbReference type="EMBL" id="MFB9210148.1"/>
    </source>
</evidence>
<dbReference type="Proteomes" id="UP001589647">
    <property type="component" value="Unassembled WGS sequence"/>
</dbReference>
<dbReference type="InterPro" id="IPR029069">
    <property type="entry name" value="HotDog_dom_sf"/>
</dbReference>
<protein>
    <submittedName>
        <fullName evidence="1">MaoC family dehydratase</fullName>
    </submittedName>
</protein>
<dbReference type="RefSeq" id="WP_189653649.1">
    <property type="nucleotide sequence ID" value="NZ_BMRC01000045.1"/>
</dbReference>
<proteinExistence type="predicted"/>
<comment type="caution">
    <text evidence="1">The sequence shown here is derived from an EMBL/GenBank/DDBJ whole genome shotgun (WGS) entry which is preliminary data.</text>
</comment>
<accession>A0ABV5J009</accession>
<sequence length="326" mass="34347">MSVVDGPWFDDLAVGDTFTAPAVTLDAGLHAQHRAILGDRLRLCLDETLAERVTGRPGLAYPGVVWDVAVGQSSVVTRQVVANLFYRGLRPRATPYLGDTLATSTEVVALRRVRSRPDRPERGKAVLSIVTRDQTGRVILAFDRCALLPCRDGAGPAPEAGPHVDGLFTAPSVPDVATAPDWLAQWSLKPLAPSPGGPPAAGDTFELAAGDVVSSAPELARLTVNIAAVHHDAEAAGGRRLVYGGHTIGLALSQTCRMIPGLVTVTEWFACDHVAPVFEGDTVRSRVTVRGVTPYRDGTAIAVLNTQTSVAGRGAVLDWTFAALVA</sequence>
<dbReference type="Gene3D" id="3.10.129.10">
    <property type="entry name" value="Hotdog Thioesterase"/>
    <property type="match status" value="2"/>
</dbReference>
<gene>
    <name evidence="1" type="ORF">ACFFV7_53825</name>
</gene>
<name>A0ABV5J009_9ACTN</name>
<dbReference type="InterPro" id="IPR052342">
    <property type="entry name" value="MCH/BMMD"/>
</dbReference>
<dbReference type="PANTHER" id="PTHR43664">
    <property type="entry name" value="MONOAMINE OXIDASE-RELATED"/>
    <property type="match status" value="1"/>
</dbReference>
<dbReference type="PANTHER" id="PTHR43664:SF1">
    <property type="entry name" value="BETA-METHYLMALYL-COA DEHYDRATASE"/>
    <property type="match status" value="1"/>
</dbReference>